<dbReference type="STRING" id="43265.A0A545V0R5"/>
<dbReference type="Proteomes" id="UP000315783">
    <property type="component" value="Unassembled WGS sequence"/>
</dbReference>
<protein>
    <submittedName>
        <fullName evidence="5">Methyltransferase type 11</fullName>
    </submittedName>
</protein>
<feature type="domain" description="Methyltransferase type 11" evidence="4">
    <location>
        <begin position="49"/>
        <end position="162"/>
    </location>
</feature>
<reference evidence="5 6" key="1">
    <citation type="journal article" date="2019" name="Appl. Microbiol. Biotechnol.">
        <title>Genome sequence of Isaria javanica and comparative genome analysis insights into family S53 peptidase evolution in fungal entomopathogens.</title>
        <authorList>
            <person name="Lin R."/>
            <person name="Zhang X."/>
            <person name="Xin B."/>
            <person name="Zou M."/>
            <person name="Gao Y."/>
            <person name="Qin F."/>
            <person name="Hu Q."/>
            <person name="Xie B."/>
            <person name="Cheng X."/>
        </authorList>
    </citation>
    <scope>NUCLEOTIDE SEQUENCE [LARGE SCALE GENOMIC DNA]</scope>
    <source>
        <strain evidence="5 6">IJ1G</strain>
    </source>
</reference>
<gene>
    <name evidence="5" type="ORF">IF1G_06297</name>
</gene>
<dbReference type="InterPro" id="IPR029063">
    <property type="entry name" value="SAM-dependent_MTases_sf"/>
</dbReference>
<dbReference type="GO" id="GO:0032259">
    <property type="term" value="P:methylation"/>
    <property type="evidence" value="ECO:0007669"/>
    <property type="project" value="UniProtKB-KW"/>
</dbReference>
<dbReference type="SUPFAM" id="SSF53335">
    <property type="entry name" value="S-adenosyl-L-methionine-dependent methyltransferases"/>
    <property type="match status" value="1"/>
</dbReference>
<keyword evidence="6" id="KW-1185">Reference proteome</keyword>
<evidence type="ECO:0000256" key="1">
    <source>
        <dbReference type="ARBA" id="ARBA00022603"/>
    </source>
</evidence>
<evidence type="ECO:0000256" key="2">
    <source>
        <dbReference type="ARBA" id="ARBA00022679"/>
    </source>
</evidence>
<dbReference type="PANTHER" id="PTHR43464">
    <property type="entry name" value="METHYLTRANSFERASE"/>
    <property type="match status" value="1"/>
</dbReference>
<evidence type="ECO:0000256" key="3">
    <source>
        <dbReference type="ARBA" id="ARBA00022691"/>
    </source>
</evidence>
<dbReference type="EMBL" id="SPUK01000008">
    <property type="protein sequence ID" value="TQV95310.1"/>
    <property type="molecule type" value="Genomic_DNA"/>
</dbReference>
<evidence type="ECO:0000313" key="6">
    <source>
        <dbReference type="Proteomes" id="UP000315783"/>
    </source>
</evidence>
<comment type="caution">
    <text evidence="5">The sequence shown here is derived from an EMBL/GenBank/DDBJ whole genome shotgun (WGS) entry which is preliminary data.</text>
</comment>
<keyword evidence="2 5" id="KW-0808">Transferase</keyword>
<evidence type="ECO:0000259" key="4">
    <source>
        <dbReference type="Pfam" id="PF08241"/>
    </source>
</evidence>
<dbReference type="AlphaFoldDB" id="A0A545V0R5"/>
<dbReference type="Pfam" id="PF08241">
    <property type="entry name" value="Methyltransf_11"/>
    <property type="match status" value="1"/>
</dbReference>
<organism evidence="5 6">
    <name type="scientific">Cordyceps javanica</name>
    <dbReference type="NCBI Taxonomy" id="43265"/>
    <lineage>
        <taxon>Eukaryota</taxon>
        <taxon>Fungi</taxon>
        <taxon>Dikarya</taxon>
        <taxon>Ascomycota</taxon>
        <taxon>Pezizomycotina</taxon>
        <taxon>Sordariomycetes</taxon>
        <taxon>Hypocreomycetidae</taxon>
        <taxon>Hypocreales</taxon>
        <taxon>Cordycipitaceae</taxon>
        <taxon>Cordyceps</taxon>
    </lineage>
</organism>
<keyword evidence="1 5" id="KW-0489">Methyltransferase</keyword>
<name>A0A545V0R5_9HYPO</name>
<sequence length="304" mass="32015">MATATDSVAKLYGKIAASEGTRLAEHPMERELTLRTIRAHLPAACSVADVGGGPGKLAFALADDGHAVDLVDLTPDLVAMAQQEQEERRAAAARAGGGGGGGGLLRSIAVGNALHAPSLPQPAAPAAHYDGVLLLGPLYHLLEEGERVAAVSNALRLARPGTGIVFLAFISIAAHLRDVAVRDPAKLVRAGAFYQKYLRSGRYDTFKESLGITVQSHHTCAADARAFLQGHFAHEAELVELRSTEGILGGGLDAKLEAAGPEVVQAWASLMYEEYSTKEEFLGCADHLIAVLRRKASPKDSTDE</sequence>
<keyword evidence="3" id="KW-0949">S-adenosyl-L-methionine</keyword>
<dbReference type="GO" id="GO:0008757">
    <property type="term" value="F:S-adenosylmethionine-dependent methyltransferase activity"/>
    <property type="evidence" value="ECO:0007669"/>
    <property type="project" value="InterPro"/>
</dbReference>
<accession>A0A545V0R5</accession>
<dbReference type="InterPro" id="IPR013216">
    <property type="entry name" value="Methyltransf_11"/>
</dbReference>
<dbReference type="Gene3D" id="3.40.50.150">
    <property type="entry name" value="Vaccinia Virus protein VP39"/>
    <property type="match status" value="1"/>
</dbReference>
<evidence type="ECO:0000313" key="5">
    <source>
        <dbReference type="EMBL" id="TQV95310.1"/>
    </source>
</evidence>
<dbReference type="OrthoDB" id="3436015at2759"/>
<dbReference type="PANTHER" id="PTHR43464:SF19">
    <property type="entry name" value="UBIQUINONE BIOSYNTHESIS O-METHYLTRANSFERASE, MITOCHONDRIAL"/>
    <property type="match status" value="1"/>
</dbReference>
<proteinExistence type="predicted"/>